<dbReference type="RefSeq" id="WP_126410155.1">
    <property type="nucleotide sequence ID" value="NZ_RXNT01000016.1"/>
</dbReference>
<dbReference type="PANTHER" id="PTHR42953">
    <property type="entry name" value="HIGH-AFFINITY ZINC UPTAKE SYSTEM PROTEIN ZNUA-RELATED"/>
    <property type="match status" value="1"/>
</dbReference>
<dbReference type="OrthoDB" id="9810636at2"/>
<dbReference type="InterPro" id="IPR050492">
    <property type="entry name" value="Bact_metal-bind_prot9"/>
</dbReference>
<protein>
    <submittedName>
        <fullName evidence="3">Adhesin</fullName>
    </submittedName>
</protein>
<comment type="caution">
    <text evidence="3">The sequence shown here is derived from an EMBL/GenBank/DDBJ whole genome shotgun (WGS) entry which is preliminary data.</text>
</comment>
<dbReference type="GO" id="GO:0046872">
    <property type="term" value="F:metal ion binding"/>
    <property type="evidence" value="ECO:0007669"/>
    <property type="project" value="InterPro"/>
</dbReference>
<dbReference type="Pfam" id="PF01297">
    <property type="entry name" value="ZnuA"/>
    <property type="match status" value="1"/>
</dbReference>
<dbReference type="GO" id="GO:0030001">
    <property type="term" value="P:metal ion transport"/>
    <property type="evidence" value="ECO:0007669"/>
    <property type="project" value="InterPro"/>
</dbReference>
<name>A0A3S0IA92_9BACI</name>
<feature type="compositionally biased region" description="Basic and acidic residues" evidence="1">
    <location>
        <begin position="143"/>
        <end position="164"/>
    </location>
</feature>
<keyword evidence="2" id="KW-0732">Signal</keyword>
<organism evidence="3 4">
    <name type="scientific">Bacillus yapensis</name>
    <dbReference type="NCBI Taxonomy" id="2492960"/>
    <lineage>
        <taxon>Bacteria</taxon>
        <taxon>Bacillati</taxon>
        <taxon>Bacillota</taxon>
        <taxon>Bacilli</taxon>
        <taxon>Bacillales</taxon>
        <taxon>Bacillaceae</taxon>
        <taxon>Bacillus</taxon>
    </lineage>
</organism>
<dbReference type="SUPFAM" id="SSF53807">
    <property type="entry name" value="Helical backbone' metal receptor"/>
    <property type="match status" value="1"/>
</dbReference>
<evidence type="ECO:0000313" key="3">
    <source>
        <dbReference type="EMBL" id="RTR28151.1"/>
    </source>
</evidence>
<dbReference type="InterPro" id="IPR006127">
    <property type="entry name" value="ZnuA-like"/>
</dbReference>
<evidence type="ECO:0000256" key="2">
    <source>
        <dbReference type="SAM" id="SignalP"/>
    </source>
</evidence>
<evidence type="ECO:0000313" key="4">
    <source>
        <dbReference type="Proteomes" id="UP000271374"/>
    </source>
</evidence>
<dbReference type="Proteomes" id="UP000271374">
    <property type="component" value="Unassembled WGS sequence"/>
</dbReference>
<proteinExistence type="predicted"/>
<feature type="region of interest" description="Disordered" evidence="1">
    <location>
        <begin position="124"/>
        <end position="165"/>
    </location>
</feature>
<dbReference type="Gene3D" id="3.40.50.1980">
    <property type="entry name" value="Nitrogenase molybdenum iron protein domain"/>
    <property type="match status" value="2"/>
</dbReference>
<dbReference type="PROSITE" id="PS51257">
    <property type="entry name" value="PROKAR_LIPOPROTEIN"/>
    <property type="match status" value="1"/>
</dbReference>
<feature type="signal peptide" evidence="2">
    <location>
        <begin position="1"/>
        <end position="19"/>
    </location>
</feature>
<sequence length="331" mass="36890">MVKNKFKYVLTFISILFLAACSTSEKTESDKQNGELTVFTTIYPLQFFTEQIGGELVTVENIVPPGTDAHSVEITTKKMLEVAKSDAFIHTGTGLEVFSDSVADSLKNEDVLIVKATESVSFIDSTVGEAHSDSHEEEDDENHQESGEENHEDHGSTSDVDPHVWLDPNRSIQVAENIKNALIELSPKNKTQFENNFSTLKRELEKLNSEFSDVVSKSANNVIVVSHSAYGYWEDAYGLKQVGISGLSPTDEPSQSQLTKIIDLVKKNGYKYIFFEPNLSNKVAETVKNETGTEALTLHNLESITDENINNNEDYFVIMRKNLNVLDKALN</sequence>
<feature type="chain" id="PRO_5039332555" evidence="2">
    <location>
        <begin position="20"/>
        <end position="331"/>
    </location>
</feature>
<dbReference type="EMBL" id="RXNT01000016">
    <property type="protein sequence ID" value="RTR28151.1"/>
    <property type="molecule type" value="Genomic_DNA"/>
</dbReference>
<gene>
    <name evidence="3" type="ORF">EKG37_17775</name>
</gene>
<reference evidence="3 4" key="1">
    <citation type="submission" date="2018-12" db="EMBL/GenBank/DDBJ databases">
        <title>Bacillus yapensis draft genome sequence.</title>
        <authorList>
            <person name="Yu L."/>
            <person name="Xu X."/>
            <person name="Tang X."/>
        </authorList>
    </citation>
    <scope>NUCLEOTIDE SEQUENCE [LARGE SCALE GENOMIC DNA]</scope>
    <source>
        <strain evidence="3 4">XXST-01</strain>
    </source>
</reference>
<evidence type="ECO:0000256" key="1">
    <source>
        <dbReference type="SAM" id="MobiDB-lite"/>
    </source>
</evidence>
<keyword evidence="4" id="KW-1185">Reference proteome</keyword>
<dbReference type="PANTHER" id="PTHR42953:SF8">
    <property type="entry name" value="ZINT DOMAIN-CONTAINING PROTEIN"/>
    <property type="match status" value="1"/>
</dbReference>
<accession>A0A3S0IA92</accession>
<dbReference type="AlphaFoldDB" id="A0A3S0IA92"/>